<dbReference type="InterPro" id="IPR018247">
    <property type="entry name" value="EF_Hand_1_Ca_BS"/>
</dbReference>
<feature type="domain" description="EF-hand" evidence="3">
    <location>
        <begin position="4"/>
        <end position="30"/>
    </location>
</feature>
<reference evidence="4 5" key="1">
    <citation type="journal article" date="2015" name="Genome Biol. Evol.">
        <title>Comparative Genomics of a Bacterivorous Green Alga Reveals Evolutionary Causalities and Consequences of Phago-Mixotrophic Mode of Nutrition.</title>
        <authorList>
            <person name="Burns J.A."/>
            <person name="Paasch A."/>
            <person name="Narechania A."/>
            <person name="Kim E."/>
        </authorList>
    </citation>
    <scope>NUCLEOTIDE SEQUENCE [LARGE SCALE GENOMIC DNA]</scope>
    <source>
        <strain evidence="4 5">PLY_AMNH</strain>
    </source>
</reference>
<dbReference type="AlphaFoldDB" id="A0AAE0KXU3"/>
<dbReference type="SUPFAM" id="SSF51126">
    <property type="entry name" value="Pectin lyase-like"/>
    <property type="match status" value="1"/>
</dbReference>
<dbReference type="EMBL" id="LGRX02014383">
    <property type="protein sequence ID" value="KAK3264736.1"/>
    <property type="molecule type" value="Genomic_DNA"/>
</dbReference>
<evidence type="ECO:0000313" key="5">
    <source>
        <dbReference type="Proteomes" id="UP001190700"/>
    </source>
</evidence>
<organism evidence="4 5">
    <name type="scientific">Cymbomonas tetramitiformis</name>
    <dbReference type="NCBI Taxonomy" id="36881"/>
    <lineage>
        <taxon>Eukaryota</taxon>
        <taxon>Viridiplantae</taxon>
        <taxon>Chlorophyta</taxon>
        <taxon>Pyramimonadophyceae</taxon>
        <taxon>Pyramimonadales</taxon>
        <taxon>Pyramimonadaceae</taxon>
        <taxon>Cymbomonas</taxon>
    </lineage>
</organism>
<dbReference type="InterPro" id="IPR035914">
    <property type="entry name" value="Sperma_CUB_dom_sf"/>
</dbReference>
<dbReference type="Gene3D" id="2.160.20.10">
    <property type="entry name" value="Single-stranded right-handed beta-helix, Pectin lyase-like"/>
    <property type="match status" value="1"/>
</dbReference>
<dbReference type="InterPro" id="IPR012334">
    <property type="entry name" value="Pectin_lyas_fold"/>
</dbReference>
<dbReference type="SMART" id="SM00710">
    <property type="entry name" value="PbH1"/>
    <property type="match status" value="7"/>
</dbReference>
<keyword evidence="5" id="KW-1185">Reference proteome</keyword>
<dbReference type="PROSITE" id="PS50222">
    <property type="entry name" value="EF_HAND_2"/>
    <property type="match status" value="1"/>
</dbReference>
<dbReference type="InterPro" id="IPR006626">
    <property type="entry name" value="PbH1"/>
</dbReference>
<proteinExistence type="predicted"/>
<feature type="non-terminal residue" evidence="4">
    <location>
        <position position="590"/>
    </location>
</feature>
<feature type="region of interest" description="Disordered" evidence="2">
    <location>
        <begin position="89"/>
        <end position="118"/>
    </location>
</feature>
<comment type="caution">
    <text evidence="4">The sequence shown here is derived from an EMBL/GenBank/DDBJ whole genome shotgun (WGS) entry which is preliminary data.</text>
</comment>
<feature type="region of interest" description="Disordered" evidence="2">
    <location>
        <begin position="34"/>
        <end position="73"/>
    </location>
</feature>
<evidence type="ECO:0000259" key="3">
    <source>
        <dbReference type="PROSITE" id="PS50222"/>
    </source>
</evidence>
<name>A0AAE0KXU3_9CHLO</name>
<dbReference type="PROSITE" id="PS00018">
    <property type="entry name" value="EF_HAND_1"/>
    <property type="match status" value="1"/>
</dbReference>
<feature type="compositionally biased region" description="Low complexity" evidence="2">
    <location>
        <begin position="34"/>
        <end position="47"/>
    </location>
</feature>
<dbReference type="PANTHER" id="PTHR11319">
    <property type="entry name" value="G PROTEIN-COUPLED RECEPTOR-RELATED"/>
    <property type="match status" value="1"/>
</dbReference>
<dbReference type="GO" id="GO:0005509">
    <property type="term" value="F:calcium ion binding"/>
    <property type="evidence" value="ECO:0007669"/>
    <property type="project" value="InterPro"/>
</dbReference>
<feature type="compositionally biased region" description="Polar residues" evidence="2">
    <location>
        <begin position="48"/>
        <end position="57"/>
    </location>
</feature>
<dbReference type="PANTHER" id="PTHR11319:SF35">
    <property type="entry name" value="OUTER MEMBRANE PROTEIN PMPC-RELATED"/>
    <property type="match status" value="1"/>
</dbReference>
<dbReference type="SUPFAM" id="SSF49854">
    <property type="entry name" value="Spermadhesin, CUB domain"/>
    <property type="match status" value="1"/>
</dbReference>
<sequence>MPSFEQLDTDKNGCITLDEYGIALRLIKQRSGASSLQFNSGSSKSSSNVPETTTSGKHPQFAEHSNVFNKSQIGAPRRRLVEDYSETTGEFGGYSEMEEASSLTAPPSPPPSSSPLPSAYSLLTVVSGPCQTSSEGTCMQSPNYPANYNTDDNCEVSVDGEGFLYSLSFHTEASYDIFFVGSTPYSGDEGPNGHEVDSSVALRFTSDYSITKSGFEVCITTDPPVPSSPPPPSPPPSPFPPPAPPPTPPPAPSPPASPPAPPLDTNGTVAYVTLSEYAQSHLGEAVGNVHVNTIIISVNWQLDPSDVSAYPLNISRTLHIAGECLDGLCEVDGGEQGPLFYILDGGALLLERLSLTNFFNTNGGVIRLSLGTLVINACDMSRNHASESGGVLHAIGGNVTITNSNMTDNTATYNGGVADIRSSGDVSISGCIMTGNTAARYGGVAHISSSGDVSISECTMTGNIAAEFNGGVAYIDSSGDVSISGCVMTGNIAAEFNGGVAYIDSSGDVSISGCVMTGNTAAKFNGGVAYIDSSGDVSISGCVMTGNTAAKFNGGVAYIDSSGDVYISECNMTGNTAVNFGGSAFMTQFG</sequence>
<evidence type="ECO:0000313" key="4">
    <source>
        <dbReference type="EMBL" id="KAK3264736.1"/>
    </source>
</evidence>
<gene>
    <name evidence="4" type="ORF">CYMTET_26540</name>
</gene>
<protein>
    <recommendedName>
        <fullName evidence="1">Probable pectate lyase C</fullName>
    </recommendedName>
</protein>
<accession>A0AAE0KXU3</accession>
<feature type="region of interest" description="Disordered" evidence="2">
    <location>
        <begin position="219"/>
        <end position="265"/>
    </location>
</feature>
<dbReference type="Proteomes" id="UP001190700">
    <property type="component" value="Unassembled WGS sequence"/>
</dbReference>
<dbReference type="InterPro" id="IPR011050">
    <property type="entry name" value="Pectin_lyase_fold/virulence"/>
</dbReference>
<feature type="compositionally biased region" description="Pro residues" evidence="2">
    <location>
        <begin position="223"/>
        <end position="262"/>
    </location>
</feature>
<evidence type="ECO:0000256" key="1">
    <source>
        <dbReference type="ARBA" id="ARBA00016512"/>
    </source>
</evidence>
<evidence type="ECO:0000256" key="2">
    <source>
        <dbReference type="SAM" id="MobiDB-lite"/>
    </source>
</evidence>
<dbReference type="InterPro" id="IPR002048">
    <property type="entry name" value="EF_hand_dom"/>
</dbReference>